<dbReference type="EMBL" id="MCFA01000012">
    <property type="protein sequence ID" value="ORY17416.1"/>
    <property type="molecule type" value="Genomic_DNA"/>
</dbReference>
<feature type="transmembrane region" description="Helical" evidence="2">
    <location>
        <begin position="81"/>
        <end position="98"/>
    </location>
</feature>
<dbReference type="STRING" id="1231657.A0A1Y2A4G6"/>
<comment type="caution">
    <text evidence="3">The sequence shown here is derived from an EMBL/GenBank/DDBJ whole genome shotgun (WGS) entry which is preliminary data.</text>
</comment>
<evidence type="ECO:0000256" key="2">
    <source>
        <dbReference type="SAM" id="Phobius"/>
    </source>
</evidence>
<gene>
    <name evidence="3" type="ORF">BCR34DRAFT_474872</name>
</gene>
<name>A0A1Y2A4G6_9PLEO</name>
<feature type="transmembrane region" description="Helical" evidence="2">
    <location>
        <begin position="105"/>
        <end position="127"/>
    </location>
</feature>
<evidence type="ECO:0000256" key="1">
    <source>
        <dbReference type="SAM" id="MobiDB-lite"/>
    </source>
</evidence>
<keyword evidence="2" id="KW-0812">Transmembrane</keyword>
<feature type="transmembrane region" description="Helical" evidence="2">
    <location>
        <begin position="174"/>
        <end position="195"/>
    </location>
</feature>
<feature type="transmembrane region" description="Helical" evidence="2">
    <location>
        <begin position="15"/>
        <end position="38"/>
    </location>
</feature>
<dbReference type="OrthoDB" id="5352400at2759"/>
<reference evidence="3 4" key="1">
    <citation type="submission" date="2016-07" db="EMBL/GenBank/DDBJ databases">
        <title>Pervasive Adenine N6-methylation of Active Genes in Fungi.</title>
        <authorList>
            <consortium name="DOE Joint Genome Institute"/>
            <person name="Mondo S.J."/>
            <person name="Dannebaum R.O."/>
            <person name="Kuo R.C."/>
            <person name="Labutti K."/>
            <person name="Haridas S."/>
            <person name="Kuo A."/>
            <person name="Salamov A."/>
            <person name="Ahrendt S.R."/>
            <person name="Lipzen A."/>
            <person name="Sullivan W."/>
            <person name="Andreopoulos W.B."/>
            <person name="Clum A."/>
            <person name="Lindquist E."/>
            <person name="Daum C."/>
            <person name="Ramamoorthy G.K."/>
            <person name="Gryganskyi A."/>
            <person name="Culley D."/>
            <person name="Magnuson J.K."/>
            <person name="James T.Y."/>
            <person name="O'Malley M.A."/>
            <person name="Stajich J.E."/>
            <person name="Spatafora J.W."/>
            <person name="Visel A."/>
            <person name="Grigoriev I.V."/>
        </authorList>
    </citation>
    <scope>NUCLEOTIDE SEQUENCE [LARGE SCALE GENOMIC DNA]</scope>
    <source>
        <strain evidence="3 4">CBS 115471</strain>
    </source>
</reference>
<accession>A0A1Y2A4G6</accession>
<protein>
    <submittedName>
        <fullName evidence="3">Uncharacterized protein</fullName>
    </submittedName>
</protein>
<keyword evidence="4" id="KW-1185">Reference proteome</keyword>
<sequence>MLPFLLSRQWRLPKVIWGLLILEFPFTVANLAIFGIAAPNLYRTILWQEGGTHGYNSDPSTVLYAYANYRPVKVPLVWSNFQTQFNLVVGVFSMFIYLTKFTMFIVHVFWPIFSLIIHLVLVALWAVSIHAQTAPDTIDKRRVNNGPPWYITKSCSVSSTKTIKGYCEQAKAGFAVSVVMLVIFAVHAIISILSLRPSAEARIAHAAKRAEKKAEKEKLEELERSPYDNEMTAEEQWQHMWELQQLPRTPGTATFAPMTPRTRAFGALEGNGAGGGGRGVQWGGRETKPVSPVEEEVYPWYEGRGKGTAV</sequence>
<organism evidence="3 4">
    <name type="scientific">Clohesyomyces aquaticus</name>
    <dbReference type="NCBI Taxonomy" id="1231657"/>
    <lineage>
        <taxon>Eukaryota</taxon>
        <taxon>Fungi</taxon>
        <taxon>Dikarya</taxon>
        <taxon>Ascomycota</taxon>
        <taxon>Pezizomycotina</taxon>
        <taxon>Dothideomycetes</taxon>
        <taxon>Pleosporomycetidae</taxon>
        <taxon>Pleosporales</taxon>
        <taxon>Lindgomycetaceae</taxon>
        <taxon>Clohesyomyces</taxon>
    </lineage>
</organism>
<feature type="compositionally biased region" description="Gly residues" evidence="1">
    <location>
        <begin position="269"/>
        <end position="282"/>
    </location>
</feature>
<keyword evidence="2" id="KW-0472">Membrane</keyword>
<evidence type="ECO:0000313" key="3">
    <source>
        <dbReference type="EMBL" id="ORY17416.1"/>
    </source>
</evidence>
<dbReference type="Proteomes" id="UP000193144">
    <property type="component" value="Unassembled WGS sequence"/>
</dbReference>
<keyword evidence="2" id="KW-1133">Transmembrane helix</keyword>
<evidence type="ECO:0000313" key="4">
    <source>
        <dbReference type="Proteomes" id="UP000193144"/>
    </source>
</evidence>
<feature type="region of interest" description="Disordered" evidence="1">
    <location>
        <begin position="269"/>
        <end position="291"/>
    </location>
</feature>
<proteinExistence type="predicted"/>
<dbReference type="AlphaFoldDB" id="A0A1Y2A4G6"/>